<dbReference type="InterPro" id="IPR006104">
    <property type="entry name" value="Glyco_hydro_2_N"/>
</dbReference>
<dbReference type="Gene3D" id="2.60.120.260">
    <property type="entry name" value="Galactose-binding domain-like"/>
    <property type="match status" value="1"/>
</dbReference>
<dbReference type="InterPro" id="IPR008979">
    <property type="entry name" value="Galactose-bd-like_sf"/>
</dbReference>
<evidence type="ECO:0000256" key="1">
    <source>
        <dbReference type="ARBA" id="ARBA00007401"/>
    </source>
</evidence>
<dbReference type="OrthoDB" id="9801077at2"/>
<evidence type="ECO:0000256" key="2">
    <source>
        <dbReference type="ARBA" id="ARBA00022801"/>
    </source>
</evidence>
<dbReference type="PRINTS" id="PR00132">
    <property type="entry name" value="GLHYDRLASE2"/>
</dbReference>
<proteinExistence type="inferred from homology"/>
<keyword evidence="3" id="KW-0326">Glycosidase</keyword>
<sequence length="622" mass="70801">MGSRVISNSSCGRSARAPLIGNIEGRNVKSLNGTWNALIDPNQQNVFNDLFHYAERNHKPAPGELLELTIENGTTLKVPGDWNTQDDRLFFYNGKVWYKRDFQVAKKEDKRYFLHFGAINYKAQIYVNGKHVASHTGGFTSFNCEITDAIADGNNFVVINANNTLTNSDIPTSRTDWLNYGGITRDVNLVELPKAYIENYKIQLNPDNPKEILGWAMINGASSGDIKVMIPELKINESFPLENGKAEIRFKASPEFWSIGNPKLYDVELTYGEEVVKDLIGFRTIKIEDSQILLNGKPTMLKGISIHEEAIGADGRAHSYEHAIELLQAAKELNCNFVRLAHYTHNEHMLRAADKMGLLVWAEIPVYWNLEFEKPAVLEMAKTRMDEMIGRDQNRVSIAFWSLGNETPISDARNTFFRALNTHVKSVDDTRLTTAALVFGGEEIGKMAKEYYFPTMAGEQFDTWDIHIEDELASIVDLPAINQYFGWYYSGFLAPQAKIPPLKARQVMLDNMSKIRFHIPGDKAYVFSETGAGARRGISGNEEDMVIFSEEYQALVYKKQIEMWRNQKGLVGMSPWILKDFRSTMRQRQGIQDYWNLKGLIDDNGNPKKAFFVLQDFYDEKN</sequence>
<reference evidence="6 7" key="1">
    <citation type="submission" date="2019-05" db="EMBL/GenBank/DDBJ databases">
        <title>Genome sequencing of F202Z8.</title>
        <authorList>
            <person name="Kwon Y.M."/>
        </authorList>
    </citation>
    <scope>NUCLEOTIDE SEQUENCE [LARGE SCALE GENOMIC DNA]</scope>
    <source>
        <strain evidence="6 7">F202Z8</strain>
    </source>
</reference>
<keyword evidence="2" id="KW-0378">Hydrolase</keyword>
<dbReference type="InterPro" id="IPR017853">
    <property type="entry name" value="GH"/>
</dbReference>
<dbReference type="RefSeq" id="WP_138851841.1">
    <property type="nucleotide sequence ID" value="NZ_CP040710.1"/>
</dbReference>
<dbReference type="GO" id="GO:0004553">
    <property type="term" value="F:hydrolase activity, hydrolyzing O-glycosyl compounds"/>
    <property type="evidence" value="ECO:0007669"/>
    <property type="project" value="InterPro"/>
</dbReference>
<dbReference type="EMBL" id="CP040710">
    <property type="protein sequence ID" value="QCW99488.1"/>
    <property type="molecule type" value="Genomic_DNA"/>
</dbReference>
<dbReference type="InterPro" id="IPR006101">
    <property type="entry name" value="Glyco_hydro_2"/>
</dbReference>
<feature type="domain" description="Glycoside hydrolase family 2 catalytic" evidence="4">
    <location>
        <begin position="285"/>
        <end position="619"/>
    </location>
</feature>
<dbReference type="Pfam" id="PF02836">
    <property type="entry name" value="Glyco_hydro_2_C"/>
    <property type="match status" value="1"/>
</dbReference>
<dbReference type="InterPro" id="IPR013783">
    <property type="entry name" value="Ig-like_fold"/>
</dbReference>
<evidence type="ECO:0000313" key="6">
    <source>
        <dbReference type="EMBL" id="QCW99488.1"/>
    </source>
</evidence>
<dbReference type="SUPFAM" id="SSF49785">
    <property type="entry name" value="Galactose-binding domain-like"/>
    <property type="match status" value="1"/>
</dbReference>
<gene>
    <name evidence="6" type="ORF">FGM00_04945</name>
</gene>
<keyword evidence="7" id="KW-1185">Reference proteome</keyword>
<evidence type="ECO:0000256" key="3">
    <source>
        <dbReference type="ARBA" id="ARBA00023295"/>
    </source>
</evidence>
<evidence type="ECO:0000259" key="5">
    <source>
        <dbReference type="Pfam" id="PF02837"/>
    </source>
</evidence>
<evidence type="ECO:0000313" key="7">
    <source>
        <dbReference type="Proteomes" id="UP000310017"/>
    </source>
</evidence>
<dbReference type="Gene3D" id="3.20.20.80">
    <property type="entry name" value="Glycosidases"/>
    <property type="match status" value="1"/>
</dbReference>
<protein>
    <submittedName>
        <fullName evidence="6">Beta-glucuronidase</fullName>
    </submittedName>
</protein>
<dbReference type="Gene3D" id="2.60.40.10">
    <property type="entry name" value="Immunoglobulins"/>
    <property type="match status" value="1"/>
</dbReference>
<dbReference type="PANTHER" id="PTHR42732:SF1">
    <property type="entry name" value="BETA-MANNOSIDASE"/>
    <property type="match status" value="1"/>
</dbReference>
<dbReference type="Proteomes" id="UP000310017">
    <property type="component" value="Chromosome"/>
</dbReference>
<organism evidence="6 7">
    <name type="scientific">Aggregatimonas sangjinii</name>
    <dbReference type="NCBI Taxonomy" id="2583587"/>
    <lineage>
        <taxon>Bacteria</taxon>
        <taxon>Pseudomonadati</taxon>
        <taxon>Bacteroidota</taxon>
        <taxon>Flavobacteriia</taxon>
        <taxon>Flavobacteriales</taxon>
        <taxon>Flavobacteriaceae</taxon>
        <taxon>Aggregatimonas</taxon>
    </lineage>
</organism>
<dbReference type="InterPro" id="IPR051913">
    <property type="entry name" value="GH2_Domain-Containing"/>
</dbReference>
<dbReference type="AlphaFoldDB" id="A0A5B7SQ16"/>
<dbReference type="SUPFAM" id="SSF49303">
    <property type="entry name" value="beta-Galactosidase/glucuronidase domain"/>
    <property type="match status" value="1"/>
</dbReference>
<dbReference type="GO" id="GO:0005975">
    <property type="term" value="P:carbohydrate metabolic process"/>
    <property type="evidence" value="ECO:0007669"/>
    <property type="project" value="InterPro"/>
</dbReference>
<dbReference type="InterPro" id="IPR006103">
    <property type="entry name" value="Glyco_hydro_2_cat"/>
</dbReference>
<dbReference type="InterPro" id="IPR036156">
    <property type="entry name" value="Beta-gal/glucu_dom_sf"/>
</dbReference>
<evidence type="ECO:0000259" key="4">
    <source>
        <dbReference type="Pfam" id="PF02836"/>
    </source>
</evidence>
<feature type="domain" description="Glycosyl hydrolases family 2 sugar binding" evidence="5">
    <location>
        <begin position="29"/>
        <end position="193"/>
    </location>
</feature>
<accession>A0A5B7SQ16</accession>
<comment type="similarity">
    <text evidence="1">Belongs to the glycosyl hydrolase 2 family.</text>
</comment>
<dbReference type="PANTHER" id="PTHR42732">
    <property type="entry name" value="BETA-GALACTOSIDASE"/>
    <property type="match status" value="1"/>
</dbReference>
<dbReference type="Pfam" id="PF02837">
    <property type="entry name" value="Glyco_hydro_2_N"/>
    <property type="match status" value="1"/>
</dbReference>
<dbReference type="SUPFAM" id="SSF51445">
    <property type="entry name" value="(Trans)glycosidases"/>
    <property type="match status" value="1"/>
</dbReference>
<name>A0A5B7SQ16_9FLAO</name>
<dbReference type="KEGG" id="asag:FGM00_04945"/>